<feature type="region of interest" description="Disordered" evidence="4">
    <location>
        <begin position="592"/>
        <end position="700"/>
    </location>
</feature>
<evidence type="ECO:0000256" key="4">
    <source>
        <dbReference type="SAM" id="MobiDB-lite"/>
    </source>
</evidence>
<sequence>MAGTKRKTERKKVVIKRRRYSEESLQKATEAVKQGLMSQKHAEKTFGVPRSTIQFRLSDKFSRSALGRPTILTKEEEEEIQEWIMICASKGFPRRKLDIASSVAGFLQLDGRANPFSGGIPGKSWFKGFFKRHPQLSLRTSESVTQASACVTQEDLFKWFDQIEAYLKNNDYFKILEDPRRVFNSDESFFALNPENSKVVAKKGVRNVYEVDSGQAKVGLTVLFTFNAAGEQVPPMLVFPYQRIPKDIAKSVPSHWGIGRSDTGWMRSEVFFEFVGNIFLRFLEDNDIPRPVILFIDGHKSHLSLHLSKLCTEVGIVLIALYPNSTRIIQPADVAAFRPIKEGWRQGVLQWRRDNPNEEIKKTHVGSTLERVFKEYAKPQTLIHGFKACGICPWDKTAIDSTKCLGKKPSTPVQKAPIHMISKDLEKIVGEDFFHMMNTVEELEIQPVQILAKKLYDIHAFFKDSMSSPTAILHHPQNNHPALENTFQHVALSHASLSPDQPLLCTVEVTPLSDTLPPANENPIAQTEPIEPTILDKAIPHVEVTPKQDAPPRTGPSDKPTLRKMFVYPETPKRKGKKVVKRLPFALTSDEWVSQKEEEEEKKKKMISDKEERKQHRETRKQEKATTAKYKQKKKTSKKEKGKPKTVRKKIEATSSPKPCSSTSLETPTWSPDRGGPLPSPTPPSSPMLEAAGSPEHEEDIPDIVSSPLATPIPSPLVVINGMRILSGLCYKCAKNLKEINPGYTCFLCGYAFCKTCLALTEDPDNSDSLVCCRECDQIGEDLDNM</sequence>
<feature type="region of interest" description="Disordered" evidence="4">
    <location>
        <begin position="541"/>
        <end position="579"/>
    </location>
</feature>
<dbReference type="InterPro" id="IPR009057">
    <property type="entry name" value="Homeodomain-like_sf"/>
</dbReference>
<name>A0A8S9Y148_APOLU</name>
<dbReference type="InterPro" id="IPR036397">
    <property type="entry name" value="RNaseH_sf"/>
</dbReference>
<dbReference type="InterPro" id="IPR006600">
    <property type="entry name" value="HTH_CenpB_DNA-bd_dom"/>
</dbReference>
<dbReference type="Proteomes" id="UP000466442">
    <property type="component" value="Unassembled WGS sequence"/>
</dbReference>
<dbReference type="EMBL" id="WIXP02000003">
    <property type="protein sequence ID" value="KAF6213605.1"/>
    <property type="molecule type" value="Genomic_DNA"/>
</dbReference>
<evidence type="ECO:0000313" key="7">
    <source>
        <dbReference type="Proteomes" id="UP000466442"/>
    </source>
</evidence>
<evidence type="ECO:0000256" key="2">
    <source>
        <dbReference type="ARBA" id="ARBA00023125"/>
    </source>
</evidence>
<dbReference type="SUPFAM" id="SSF46689">
    <property type="entry name" value="Homeodomain-like"/>
    <property type="match status" value="1"/>
</dbReference>
<dbReference type="PANTHER" id="PTHR19303:SF74">
    <property type="entry name" value="POGO TRANSPOSABLE ELEMENT WITH KRAB DOMAIN"/>
    <property type="match status" value="1"/>
</dbReference>
<protein>
    <recommendedName>
        <fullName evidence="5">HTH CENPB-type domain-containing protein</fullName>
    </recommendedName>
</protein>
<dbReference type="InterPro" id="IPR007889">
    <property type="entry name" value="HTH_Psq"/>
</dbReference>
<evidence type="ECO:0000259" key="5">
    <source>
        <dbReference type="PROSITE" id="PS51253"/>
    </source>
</evidence>
<gene>
    <name evidence="6" type="ORF">GE061_011326</name>
</gene>
<dbReference type="PANTHER" id="PTHR19303">
    <property type="entry name" value="TRANSPOSON"/>
    <property type="match status" value="1"/>
</dbReference>
<dbReference type="InterPro" id="IPR011011">
    <property type="entry name" value="Znf_FYVE_PHD"/>
</dbReference>
<comment type="caution">
    <text evidence="6">The sequence shown here is derived from an EMBL/GenBank/DDBJ whole genome shotgun (WGS) entry which is preliminary data.</text>
</comment>
<dbReference type="Pfam" id="PF03184">
    <property type="entry name" value="DDE_1"/>
    <property type="match status" value="1"/>
</dbReference>
<dbReference type="GO" id="GO:0003677">
    <property type="term" value="F:DNA binding"/>
    <property type="evidence" value="ECO:0007669"/>
    <property type="project" value="UniProtKB-KW"/>
</dbReference>
<dbReference type="OrthoDB" id="6629286at2759"/>
<dbReference type="PROSITE" id="PS51253">
    <property type="entry name" value="HTH_CENPB"/>
    <property type="match status" value="1"/>
</dbReference>
<evidence type="ECO:0000313" key="6">
    <source>
        <dbReference type="EMBL" id="KAF6213605.1"/>
    </source>
</evidence>
<feature type="domain" description="HTH CENPB-type" evidence="5">
    <location>
        <begin position="64"/>
        <end position="139"/>
    </location>
</feature>
<dbReference type="GO" id="GO:0005634">
    <property type="term" value="C:nucleus"/>
    <property type="evidence" value="ECO:0007669"/>
    <property type="project" value="UniProtKB-SubCell"/>
</dbReference>
<evidence type="ECO:0000256" key="1">
    <source>
        <dbReference type="ARBA" id="ARBA00004123"/>
    </source>
</evidence>
<dbReference type="Pfam" id="PF05225">
    <property type="entry name" value="HTH_psq"/>
    <property type="match status" value="1"/>
</dbReference>
<accession>A0A8S9Y148</accession>
<keyword evidence="7" id="KW-1185">Reference proteome</keyword>
<organism evidence="6 7">
    <name type="scientific">Apolygus lucorum</name>
    <name type="common">Small green plant bug</name>
    <name type="synonym">Lygocoris lucorum</name>
    <dbReference type="NCBI Taxonomy" id="248454"/>
    <lineage>
        <taxon>Eukaryota</taxon>
        <taxon>Metazoa</taxon>
        <taxon>Ecdysozoa</taxon>
        <taxon>Arthropoda</taxon>
        <taxon>Hexapoda</taxon>
        <taxon>Insecta</taxon>
        <taxon>Pterygota</taxon>
        <taxon>Neoptera</taxon>
        <taxon>Paraneoptera</taxon>
        <taxon>Hemiptera</taxon>
        <taxon>Heteroptera</taxon>
        <taxon>Panheteroptera</taxon>
        <taxon>Cimicomorpha</taxon>
        <taxon>Miridae</taxon>
        <taxon>Mirini</taxon>
        <taxon>Apolygus</taxon>
    </lineage>
</organism>
<evidence type="ECO:0000256" key="3">
    <source>
        <dbReference type="ARBA" id="ARBA00023242"/>
    </source>
</evidence>
<keyword evidence="2" id="KW-0238">DNA-binding</keyword>
<dbReference type="CDD" id="cd00065">
    <property type="entry name" value="FYVE_like_SF"/>
    <property type="match status" value="1"/>
</dbReference>
<proteinExistence type="predicted"/>
<dbReference type="SUPFAM" id="SSF57903">
    <property type="entry name" value="FYVE/PHD zinc finger"/>
    <property type="match status" value="1"/>
</dbReference>
<dbReference type="Gene3D" id="1.10.10.60">
    <property type="entry name" value="Homeodomain-like"/>
    <property type="match status" value="1"/>
</dbReference>
<dbReference type="AlphaFoldDB" id="A0A8S9Y148"/>
<feature type="compositionally biased region" description="Polar residues" evidence="4">
    <location>
        <begin position="653"/>
        <end position="670"/>
    </location>
</feature>
<dbReference type="InterPro" id="IPR004875">
    <property type="entry name" value="DDE_SF_endonuclease_dom"/>
</dbReference>
<keyword evidence="3" id="KW-0539">Nucleus</keyword>
<feature type="compositionally biased region" description="Basic and acidic residues" evidence="4">
    <location>
        <begin position="593"/>
        <end position="626"/>
    </location>
</feature>
<dbReference type="InterPro" id="IPR050863">
    <property type="entry name" value="CenT-Element_Derived"/>
</dbReference>
<dbReference type="Gene3D" id="3.30.420.10">
    <property type="entry name" value="Ribonuclease H-like superfamily/Ribonuclease H"/>
    <property type="match status" value="1"/>
</dbReference>
<reference evidence="6" key="1">
    <citation type="journal article" date="2021" name="Mol. Ecol. Resour.">
        <title>Apolygus lucorum genome provides insights into omnivorousness and mesophyll feeding.</title>
        <authorList>
            <person name="Liu Y."/>
            <person name="Liu H."/>
            <person name="Wang H."/>
            <person name="Huang T."/>
            <person name="Liu B."/>
            <person name="Yang B."/>
            <person name="Yin L."/>
            <person name="Li B."/>
            <person name="Zhang Y."/>
            <person name="Zhang S."/>
            <person name="Jiang F."/>
            <person name="Zhang X."/>
            <person name="Ren Y."/>
            <person name="Wang B."/>
            <person name="Wang S."/>
            <person name="Lu Y."/>
            <person name="Wu K."/>
            <person name="Fan W."/>
            <person name="Wang G."/>
        </authorList>
    </citation>
    <scope>NUCLEOTIDE SEQUENCE</scope>
    <source>
        <strain evidence="6">12Hb</strain>
    </source>
</reference>
<comment type="subcellular location">
    <subcellularLocation>
        <location evidence="1">Nucleus</location>
    </subcellularLocation>
</comment>
<feature type="compositionally biased region" description="Basic residues" evidence="4">
    <location>
        <begin position="630"/>
        <end position="648"/>
    </location>
</feature>